<dbReference type="Proteomes" id="UP000827976">
    <property type="component" value="Chromosome 7"/>
</dbReference>
<dbReference type="EC" id="3.1.1.11" evidence="1"/>
<evidence type="ECO:0000313" key="2">
    <source>
        <dbReference type="Proteomes" id="UP000827976"/>
    </source>
</evidence>
<proteinExistence type="predicted"/>
<reference evidence="2" key="1">
    <citation type="journal article" date="2022" name="Nat. Commun.">
        <title>Chromosome evolution and the genetic basis of agronomically important traits in greater yam.</title>
        <authorList>
            <person name="Bredeson J.V."/>
            <person name="Lyons J.B."/>
            <person name="Oniyinde I.O."/>
            <person name="Okereke N.R."/>
            <person name="Kolade O."/>
            <person name="Nnabue I."/>
            <person name="Nwadili C.O."/>
            <person name="Hribova E."/>
            <person name="Parker M."/>
            <person name="Nwogha J."/>
            <person name="Shu S."/>
            <person name="Carlson J."/>
            <person name="Kariba R."/>
            <person name="Muthemba S."/>
            <person name="Knop K."/>
            <person name="Barton G.J."/>
            <person name="Sherwood A.V."/>
            <person name="Lopez-Montes A."/>
            <person name="Asiedu R."/>
            <person name="Jamnadass R."/>
            <person name="Muchugi A."/>
            <person name="Goodstein D."/>
            <person name="Egesi C.N."/>
            <person name="Featherston J."/>
            <person name="Asfaw A."/>
            <person name="Simpson G.G."/>
            <person name="Dolezel J."/>
            <person name="Hendre P.S."/>
            <person name="Van Deynze A."/>
            <person name="Kumar P.L."/>
            <person name="Obidiegwu J.E."/>
            <person name="Bhattacharjee R."/>
            <person name="Rokhsar D.S."/>
        </authorList>
    </citation>
    <scope>NUCLEOTIDE SEQUENCE [LARGE SCALE GENOMIC DNA]</scope>
    <source>
        <strain evidence="2">cv. TDa95/00328</strain>
    </source>
</reference>
<accession>A0ACB7VPY7</accession>
<keyword evidence="1" id="KW-0378">Hydrolase</keyword>
<name>A0ACB7VPY7_DIOAL</name>
<gene>
    <name evidence="1" type="ORF">IHE45_07G018800</name>
</gene>
<organism evidence="1 2">
    <name type="scientific">Dioscorea alata</name>
    <name type="common">Purple yam</name>
    <dbReference type="NCBI Taxonomy" id="55571"/>
    <lineage>
        <taxon>Eukaryota</taxon>
        <taxon>Viridiplantae</taxon>
        <taxon>Streptophyta</taxon>
        <taxon>Embryophyta</taxon>
        <taxon>Tracheophyta</taxon>
        <taxon>Spermatophyta</taxon>
        <taxon>Magnoliopsida</taxon>
        <taxon>Liliopsida</taxon>
        <taxon>Dioscoreales</taxon>
        <taxon>Dioscoreaceae</taxon>
        <taxon>Dioscorea</taxon>
    </lineage>
</organism>
<evidence type="ECO:0000313" key="1">
    <source>
        <dbReference type="EMBL" id="KAH7676477.1"/>
    </source>
</evidence>
<protein>
    <submittedName>
        <fullName evidence="1">Pectinesterase protein</fullName>
        <ecNumber evidence="1">3.1.1.11</ecNumber>
    </submittedName>
</protein>
<dbReference type="EMBL" id="CM037017">
    <property type="protein sequence ID" value="KAH7676477.1"/>
    <property type="molecule type" value="Genomic_DNA"/>
</dbReference>
<keyword evidence="2" id="KW-1185">Reference proteome</keyword>
<sequence>MAKKKLAIIGGSVILLVATVAVIAVTLTDKKPTASSNSSGQIKTSVKAIQDICHPTDYKQTCEQTLTAEAGNTTDPKELVKLAFQVTSDQIQQALNHSTLLLNAEKDPLSVGALKDCREVFGYAVQDLQDTIDRFSNFDASRIDNMVDDIKVWLSAVVTYQETCLDGFLNVTSDAGQSMAAALNISKQMSSNALAMVDGLSALIGSINIPQFNRRLLAEAKTGDFPSWLSPGGRSLLGMSALQMKPAVTVAKDGSGDFKTISEALQGVPRKTNSSYYVIYVKEGVYNEYVEISKDMLNVFMIGDGQTKTRITGHKNYIDGINTFRTASMAVIGDGFLAKDIGIENTAGPEKHQAVALRVSSDRAVFYQCQMDAYQDTLYAHVKRQFYRDCTISGTIDFIFGDSPVIFQNCKMVVRRPMDNQQNIVTAQGRKDLRQPSGIILHNCKIVADPALYPLRHTIKSYLGRPWKQYSRTIIIQTKIDDLIAPEGWLPWVGDFALNTCTYAELENSGPGSVTDKRVTWKGIKKINYAEASRFSVERFIQGHLWLPATGVPYMANFVQK</sequence>
<comment type="caution">
    <text evidence="1">The sequence shown here is derived from an EMBL/GenBank/DDBJ whole genome shotgun (WGS) entry which is preliminary data.</text>
</comment>